<dbReference type="Pfam" id="PF04773">
    <property type="entry name" value="FecR"/>
    <property type="match status" value="1"/>
</dbReference>
<evidence type="ECO:0000313" key="4">
    <source>
        <dbReference type="EMBL" id="SMC58179.1"/>
    </source>
</evidence>
<dbReference type="InterPro" id="IPR032508">
    <property type="entry name" value="FecR_C"/>
</dbReference>
<dbReference type="PANTHER" id="PTHR30273:SF2">
    <property type="entry name" value="PROTEIN FECR"/>
    <property type="match status" value="1"/>
</dbReference>
<accession>A0A1W2ABT0</accession>
<dbReference type="OrthoDB" id="1099963at2"/>
<dbReference type="EMBL" id="FWXT01000001">
    <property type="protein sequence ID" value="SMC58179.1"/>
    <property type="molecule type" value="Genomic_DNA"/>
</dbReference>
<feature type="domain" description="Protein FecR C-terminal" evidence="3">
    <location>
        <begin position="304"/>
        <end position="373"/>
    </location>
</feature>
<reference evidence="5" key="1">
    <citation type="submission" date="2017-04" db="EMBL/GenBank/DDBJ databases">
        <authorList>
            <person name="Varghese N."/>
            <person name="Submissions S."/>
        </authorList>
    </citation>
    <scope>NUCLEOTIDE SEQUENCE [LARGE SCALE GENOMIC DNA]</scope>
    <source>
        <strain evidence="5">DSM 12126</strain>
    </source>
</reference>
<dbReference type="Gene3D" id="3.55.50.30">
    <property type="match status" value="1"/>
</dbReference>
<dbReference type="Pfam" id="PF16344">
    <property type="entry name" value="FecR_C"/>
    <property type="match status" value="1"/>
</dbReference>
<keyword evidence="1" id="KW-0472">Membrane</keyword>
<dbReference type="InterPro" id="IPR006860">
    <property type="entry name" value="FecR"/>
</dbReference>
<gene>
    <name evidence="4" type="ORF">SAMN04488524_1288</name>
</gene>
<proteinExistence type="predicted"/>
<dbReference type="PANTHER" id="PTHR30273">
    <property type="entry name" value="PERIPLASMIC SIGNAL SENSOR AND SIGMA FACTOR ACTIVATOR FECR-RELATED"/>
    <property type="match status" value="1"/>
</dbReference>
<organism evidence="4 5">
    <name type="scientific">Pedobacter africanus</name>
    <dbReference type="NCBI Taxonomy" id="151894"/>
    <lineage>
        <taxon>Bacteria</taxon>
        <taxon>Pseudomonadati</taxon>
        <taxon>Bacteroidota</taxon>
        <taxon>Sphingobacteriia</taxon>
        <taxon>Sphingobacteriales</taxon>
        <taxon>Sphingobacteriaceae</taxon>
        <taxon>Pedobacter</taxon>
    </lineage>
</organism>
<dbReference type="PIRSF" id="PIRSF018266">
    <property type="entry name" value="FecR"/>
    <property type="match status" value="1"/>
</dbReference>
<keyword evidence="5" id="KW-1185">Reference proteome</keyword>
<evidence type="ECO:0000256" key="1">
    <source>
        <dbReference type="SAM" id="Phobius"/>
    </source>
</evidence>
<dbReference type="RefSeq" id="WP_159451653.1">
    <property type="nucleotide sequence ID" value="NZ_FWXT01000001.1"/>
</dbReference>
<dbReference type="InterPro" id="IPR012373">
    <property type="entry name" value="Ferrdict_sens_TM"/>
</dbReference>
<evidence type="ECO:0000259" key="2">
    <source>
        <dbReference type="Pfam" id="PF04773"/>
    </source>
</evidence>
<name>A0A1W2ABT0_9SPHI</name>
<feature type="transmembrane region" description="Helical" evidence="1">
    <location>
        <begin position="68"/>
        <end position="89"/>
    </location>
</feature>
<dbReference type="Gene3D" id="2.60.120.1440">
    <property type="match status" value="1"/>
</dbReference>
<keyword evidence="1" id="KW-0812">Transmembrane</keyword>
<evidence type="ECO:0000313" key="5">
    <source>
        <dbReference type="Proteomes" id="UP000192756"/>
    </source>
</evidence>
<dbReference type="Proteomes" id="UP000192756">
    <property type="component" value="Unassembled WGS sequence"/>
</dbReference>
<dbReference type="FunFam" id="2.60.120.1440:FF:000001">
    <property type="entry name" value="Putative anti-sigma factor"/>
    <property type="match status" value="1"/>
</dbReference>
<feature type="domain" description="FecR protein" evidence="2">
    <location>
        <begin position="167"/>
        <end position="262"/>
    </location>
</feature>
<keyword evidence="1" id="KW-1133">Transmembrane helix</keyword>
<evidence type="ECO:0000259" key="3">
    <source>
        <dbReference type="Pfam" id="PF16344"/>
    </source>
</evidence>
<dbReference type="GO" id="GO:0016989">
    <property type="term" value="F:sigma factor antagonist activity"/>
    <property type="evidence" value="ECO:0007669"/>
    <property type="project" value="TreeGrafter"/>
</dbReference>
<dbReference type="STRING" id="151894.SAMN04488524_1288"/>
<sequence>MENSKAKDLLKRYSEGKCSPEEAALVETYYNQFNVGPGSELTEETLEKNLDLVWENLSTRPKKNNPKLWYSLAAAIAMVTVSVGLFYALQPRHTLEPSAVLSAELNHIAPGSANAVLTLADGSKISLDSASKGRIATQGNVALNRGADNRLVYTNGRDVTTTNMLNTIETPKKGEFQLNLPDGTKVWLNAASSLSYPVAFSGKERSVVLTGEAYFEVAHNKKMPFKVRTGTQELEVLGTHFNINAYGEGRGIRTTLLEGSVRLNQIGSTEKRLLKPGQMAVLRGETFEVEPADTESEIAWKTGYFIFNEEEIQFVMQKISRWYDVNVTYSPGVLEKKLKFGGIVSRNRNLAVVLKTMERTGKVHFRLEGEKNIVVLPNN</sequence>
<protein>
    <submittedName>
        <fullName evidence="4">FecR family protein</fullName>
    </submittedName>
</protein>
<dbReference type="AlphaFoldDB" id="A0A1W2ABT0"/>